<feature type="signal peptide" evidence="2">
    <location>
        <begin position="1"/>
        <end position="18"/>
    </location>
</feature>
<dbReference type="PANTHER" id="PTHR22946:SF9">
    <property type="entry name" value="POLYKETIDE TRANSFERASE AF380"/>
    <property type="match status" value="1"/>
</dbReference>
<dbReference type="PANTHER" id="PTHR22946">
    <property type="entry name" value="DIENELACTONE HYDROLASE DOMAIN-CONTAINING PROTEIN-RELATED"/>
    <property type="match status" value="1"/>
</dbReference>
<dbReference type="InterPro" id="IPR050261">
    <property type="entry name" value="FrsA_esterase"/>
</dbReference>
<feature type="chain" id="PRO_5026910953" evidence="2">
    <location>
        <begin position="19"/>
        <end position="323"/>
    </location>
</feature>
<dbReference type="KEGG" id="ptrp:DCO17_10215"/>
<dbReference type="Pfam" id="PF01738">
    <property type="entry name" value="DLH"/>
    <property type="match status" value="1"/>
</dbReference>
<dbReference type="SUPFAM" id="SSF53474">
    <property type="entry name" value="alpha/beta-Hydrolases"/>
    <property type="match status" value="1"/>
</dbReference>
<organism evidence="4 5">
    <name type="scientific">Polynucleobacter tropicus</name>
    <dbReference type="NCBI Taxonomy" id="1743174"/>
    <lineage>
        <taxon>Bacteria</taxon>
        <taxon>Pseudomonadati</taxon>
        <taxon>Pseudomonadota</taxon>
        <taxon>Betaproteobacteria</taxon>
        <taxon>Burkholderiales</taxon>
        <taxon>Burkholderiaceae</taxon>
        <taxon>Polynucleobacter</taxon>
    </lineage>
</organism>
<name>A0A6M9Q1I4_9BURK</name>
<keyword evidence="5" id="KW-1185">Reference proteome</keyword>
<dbReference type="GO" id="GO:0052689">
    <property type="term" value="F:carboxylic ester hydrolase activity"/>
    <property type="evidence" value="ECO:0007669"/>
    <property type="project" value="UniProtKB-ARBA"/>
</dbReference>
<sequence>MNYLLLAILAIASLCAHAGTDIVYPPRSEIYSIPSLTISDKQFLLGDKNGKEVTVNGILRFPPKPVGQKIPVIFLVHGSSGMGANIDYWSNHFLNEGYATFSMDGFTGRGLTVVGPNQALLGRLNLILDSYKAMEILAKHPRLDSNKFVMMGFSRGGQATLFASVDRFNKLWNKSGTVFAAHIPFYADCVTSYISDTKTTGKPIQLHHGITDDYNPVAACKEYVGKLKAANQNVELFEYEIGPHAFDSPLGAIPPVVSKDAQTVRSCGIVEKSPGNLINTQTNQEFKYTDACVELNPHVGRDDDATQKSTGVIDTFLANLFKN</sequence>
<dbReference type="Proteomes" id="UP000503312">
    <property type="component" value="Chromosome"/>
</dbReference>
<evidence type="ECO:0000313" key="4">
    <source>
        <dbReference type="EMBL" id="QKM65578.1"/>
    </source>
</evidence>
<evidence type="ECO:0000256" key="1">
    <source>
        <dbReference type="ARBA" id="ARBA00022801"/>
    </source>
</evidence>
<dbReference type="RefSeq" id="WP_173956611.1">
    <property type="nucleotide sequence ID" value="NZ_CP028942.1"/>
</dbReference>
<gene>
    <name evidence="4" type="ORF">DCO17_10215</name>
</gene>
<proteinExistence type="predicted"/>
<keyword evidence="1" id="KW-0378">Hydrolase</keyword>
<dbReference type="AlphaFoldDB" id="A0A6M9Q1I4"/>
<reference evidence="4 5" key="1">
    <citation type="submission" date="2018-04" db="EMBL/GenBank/DDBJ databases">
        <title>Polynucleobacter sp. UH21B genome.</title>
        <authorList>
            <person name="Hahn M.W."/>
        </authorList>
    </citation>
    <scope>NUCLEOTIDE SEQUENCE [LARGE SCALE GENOMIC DNA]</scope>
    <source>
        <strain evidence="4 5">MWH-UH21B</strain>
    </source>
</reference>
<protein>
    <submittedName>
        <fullName evidence="4">Carboxymethylenebutenolidase</fullName>
    </submittedName>
</protein>
<dbReference type="EMBL" id="CP028942">
    <property type="protein sequence ID" value="QKM65578.1"/>
    <property type="molecule type" value="Genomic_DNA"/>
</dbReference>
<dbReference type="InterPro" id="IPR002925">
    <property type="entry name" value="Dienelactn_hydro"/>
</dbReference>
<feature type="domain" description="Dienelactone hydrolase" evidence="3">
    <location>
        <begin position="64"/>
        <end position="252"/>
    </location>
</feature>
<evidence type="ECO:0000313" key="5">
    <source>
        <dbReference type="Proteomes" id="UP000503312"/>
    </source>
</evidence>
<dbReference type="Gene3D" id="3.40.50.1820">
    <property type="entry name" value="alpha/beta hydrolase"/>
    <property type="match status" value="1"/>
</dbReference>
<keyword evidence="2" id="KW-0732">Signal</keyword>
<evidence type="ECO:0000256" key="2">
    <source>
        <dbReference type="SAM" id="SignalP"/>
    </source>
</evidence>
<accession>A0A6M9Q1I4</accession>
<evidence type="ECO:0000259" key="3">
    <source>
        <dbReference type="Pfam" id="PF01738"/>
    </source>
</evidence>
<dbReference type="InterPro" id="IPR029058">
    <property type="entry name" value="AB_hydrolase_fold"/>
</dbReference>